<gene>
    <name evidence="2" type="ORF">B0A48_11588</name>
</gene>
<organism evidence="2 3">
    <name type="scientific">Cryoendolithus antarcticus</name>
    <dbReference type="NCBI Taxonomy" id="1507870"/>
    <lineage>
        <taxon>Eukaryota</taxon>
        <taxon>Fungi</taxon>
        <taxon>Dikarya</taxon>
        <taxon>Ascomycota</taxon>
        <taxon>Pezizomycotina</taxon>
        <taxon>Dothideomycetes</taxon>
        <taxon>Dothideomycetidae</taxon>
        <taxon>Cladosporiales</taxon>
        <taxon>Cladosporiaceae</taxon>
        <taxon>Cryoendolithus</taxon>
    </lineage>
</organism>
<dbReference type="SMART" id="SM00256">
    <property type="entry name" value="FBOX"/>
    <property type="match status" value="1"/>
</dbReference>
<dbReference type="Gene3D" id="1.20.1280.50">
    <property type="match status" value="1"/>
</dbReference>
<protein>
    <recommendedName>
        <fullName evidence="1">F-box domain-containing protein</fullName>
    </recommendedName>
</protein>
<dbReference type="EMBL" id="NAJO01000025">
    <property type="protein sequence ID" value="OQO03332.1"/>
    <property type="molecule type" value="Genomic_DNA"/>
</dbReference>
<dbReference type="STRING" id="1507870.A0A1V8SWQ5"/>
<accession>A0A1V8SWQ5</accession>
<dbReference type="InParanoid" id="A0A1V8SWQ5"/>
<keyword evidence="3" id="KW-1185">Reference proteome</keyword>
<sequence length="110" mass="12464">MAANSVLSLPELLESILTHLDTKTLLLSQRVSKQWQAVITSSDELQCLLFFRQRPAVQRRTRQFNLLLLWAEDDTSTEALACDSCGEDHYHALDSGDLDGTFLDCDSYEK</sequence>
<reference evidence="3" key="1">
    <citation type="submission" date="2017-03" db="EMBL/GenBank/DDBJ databases">
        <title>Genomes of endolithic fungi from Antarctica.</title>
        <authorList>
            <person name="Coleine C."/>
            <person name="Masonjones S."/>
            <person name="Stajich J.E."/>
        </authorList>
    </citation>
    <scope>NUCLEOTIDE SEQUENCE [LARGE SCALE GENOMIC DNA]</scope>
    <source>
        <strain evidence="3">CCFEE 5527</strain>
    </source>
</reference>
<dbReference type="OrthoDB" id="3800738at2759"/>
<dbReference type="Proteomes" id="UP000192596">
    <property type="component" value="Unassembled WGS sequence"/>
</dbReference>
<name>A0A1V8SWQ5_9PEZI</name>
<evidence type="ECO:0000313" key="3">
    <source>
        <dbReference type="Proteomes" id="UP000192596"/>
    </source>
</evidence>
<evidence type="ECO:0000313" key="2">
    <source>
        <dbReference type="EMBL" id="OQO03332.1"/>
    </source>
</evidence>
<dbReference type="Pfam" id="PF00646">
    <property type="entry name" value="F-box"/>
    <property type="match status" value="1"/>
</dbReference>
<dbReference type="AlphaFoldDB" id="A0A1V8SWQ5"/>
<proteinExistence type="predicted"/>
<dbReference type="InterPro" id="IPR001810">
    <property type="entry name" value="F-box_dom"/>
</dbReference>
<feature type="domain" description="F-box" evidence="1">
    <location>
        <begin position="9"/>
        <end position="48"/>
    </location>
</feature>
<dbReference type="SUPFAM" id="SSF81383">
    <property type="entry name" value="F-box domain"/>
    <property type="match status" value="1"/>
</dbReference>
<evidence type="ECO:0000259" key="1">
    <source>
        <dbReference type="SMART" id="SM00256"/>
    </source>
</evidence>
<dbReference type="InterPro" id="IPR036047">
    <property type="entry name" value="F-box-like_dom_sf"/>
</dbReference>
<comment type="caution">
    <text evidence="2">The sequence shown here is derived from an EMBL/GenBank/DDBJ whole genome shotgun (WGS) entry which is preliminary data.</text>
</comment>